<dbReference type="PRINTS" id="PR00332">
    <property type="entry name" value="HISTRIAD"/>
</dbReference>
<feature type="short sequence motif" description="Histidine triad motif" evidence="2 3">
    <location>
        <begin position="98"/>
        <end position="102"/>
    </location>
</feature>
<dbReference type="PROSITE" id="PS00892">
    <property type="entry name" value="HIT_1"/>
    <property type="match status" value="1"/>
</dbReference>
<dbReference type="EMBL" id="QICM01000011">
    <property type="protein sequence ID" value="PXV66414.1"/>
    <property type="molecule type" value="Genomic_DNA"/>
</dbReference>
<evidence type="ECO:0000313" key="13">
    <source>
        <dbReference type="Proteomes" id="UP000247389"/>
    </source>
</evidence>
<dbReference type="SUPFAM" id="SSF54197">
    <property type="entry name" value="HIT-like"/>
    <property type="match status" value="1"/>
</dbReference>
<sequence>MKDCLFCKIAAGEMDTDFVYEDEKVVVFEDINPQAPVHLLIVPKRHISDLNSLKPEDGDLIGHVYQIAKKMAAKFKIAESGYRLVSNCGDNGGQTVYHIHFHLLGGRELQWPPG</sequence>
<dbReference type="InterPro" id="IPR011146">
    <property type="entry name" value="HIT-like"/>
</dbReference>
<dbReference type="GeneID" id="57012971"/>
<dbReference type="Proteomes" id="UP000247389">
    <property type="component" value="Unassembled WGS sequence"/>
</dbReference>
<feature type="active site" description="Tele-AMP-histidine intermediate" evidence="1">
    <location>
        <position position="100"/>
    </location>
</feature>
<dbReference type="Proteomes" id="UP000295472">
    <property type="component" value="Unassembled WGS sequence"/>
</dbReference>
<evidence type="ECO:0000313" key="12">
    <source>
        <dbReference type="Proteomes" id="UP000199519"/>
    </source>
</evidence>
<evidence type="ECO:0000313" key="15">
    <source>
        <dbReference type="Proteomes" id="UP000295758"/>
    </source>
</evidence>
<dbReference type="InterPro" id="IPR019808">
    <property type="entry name" value="Histidine_triad_CS"/>
</dbReference>
<evidence type="ECO:0000313" key="7">
    <source>
        <dbReference type="EMBL" id="SDE80149.1"/>
    </source>
</evidence>
<reference evidence="5 13" key="2">
    <citation type="submission" date="2018-04" db="EMBL/GenBank/DDBJ databases">
        <title>Subsurface microbial communities from deep shales in Ohio and West Virginia, USA.</title>
        <authorList>
            <person name="Wrighton K."/>
        </authorList>
    </citation>
    <scope>NUCLEOTIDE SEQUENCE [LARGE SCALE GENOMIC DNA]</scope>
    <source>
        <strain evidence="10 14">DSMZ 11287</strain>
        <strain evidence="5 13">MSL28</strain>
    </source>
</reference>
<evidence type="ECO:0000313" key="9">
    <source>
        <dbReference type="EMBL" id="TDS31121.1"/>
    </source>
</evidence>
<dbReference type="InterPro" id="IPR036265">
    <property type="entry name" value="HIT-like_sf"/>
</dbReference>
<dbReference type="EMBL" id="FOHG01000002">
    <property type="protein sequence ID" value="SES65702.1"/>
    <property type="molecule type" value="Genomic_DNA"/>
</dbReference>
<dbReference type="STRING" id="54121.SAMN04515653_11710"/>
<dbReference type="OrthoDB" id="9784774at2"/>
<dbReference type="PROSITE" id="PS51084">
    <property type="entry name" value="HIT_2"/>
    <property type="match status" value="1"/>
</dbReference>
<evidence type="ECO:0000256" key="3">
    <source>
        <dbReference type="PROSITE-ProRule" id="PRU00464"/>
    </source>
</evidence>
<evidence type="ECO:0000313" key="8">
    <source>
        <dbReference type="EMBL" id="SES65702.1"/>
    </source>
</evidence>
<dbReference type="EMBL" id="FNBJ01000002">
    <property type="protein sequence ID" value="SDE80149.1"/>
    <property type="molecule type" value="Genomic_DNA"/>
</dbReference>
<dbReference type="PANTHER" id="PTHR23089">
    <property type="entry name" value="HISTIDINE TRIAD HIT PROTEIN"/>
    <property type="match status" value="1"/>
</dbReference>
<dbReference type="InterPro" id="IPR001310">
    <property type="entry name" value="Histidine_triad_HIT"/>
</dbReference>
<reference evidence="9 15" key="3">
    <citation type="submission" date="2019-03" db="EMBL/GenBank/DDBJ databases">
        <title>Deep subsurface shale carbon reservoir microbial communities from Ohio and West Virginia, USA.</title>
        <authorList>
            <person name="Wrighton K."/>
        </authorList>
    </citation>
    <scope>NUCLEOTIDE SEQUENCE [LARGE SCALE GENOMIC DNA]</scope>
    <source>
        <strain evidence="9 15">UTICA-S4D12</strain>
    </source>
</reference>
<dbReference type="EMBL" id="SOAA01000012">
    <property type="protein sequence ID" value="TDS31121.1"/>
    <property type="molecule type" value="Genomic_DNA"/>
</dbReference>
<name>A0A1G6PGN5_9FIRM</name>
<evidence type="ECO:0000313" key="11">
    <source>
        <dbReference type="Proteomes" id="UP000198612"/>
    </source>
</evidence>
<evidence type="ECO:0000256" key="1">
    <source>
        <dbReference type="PIRSR" id="PIRSR601310-1"/>
    </source>
</evidence>
<organism evidence="6 16">
    <name type="scientific">Halanaerobium congolense</name>
    <dbReference type="NCBI Taxonomy" id="54121"/>
    <lineage>
        <taxon>Bacteria</taxon>
        <taxon>Bacillati</taxon>
        <taxon>Bacillota</taxon>
        <taxon>Clostridia</taxon>
        <taxon>Halanaerobiales</taxon>
        <taxon>Halanaerobiaceae</taxon>
        <taxon>Halanaerobium</taxon>
    </lineage>
</organism>
<keyword evidence="12" id="KW-1185">Reference proteome</keyword>
<dbReference type="CDD" id="cd01276">
    <property type="entry name" value="PKCI_related"/>
    <property type="match status" value="1"/>
</dbReference>
<dbReference type="GO" id="GO:0003824">
    <property type="term" value="F:catalytic activity"/>
    <property type="evidence" value="ECO:0007669"/>
    <property type="project" value="InterPro"/>
</dbReference>
<reference evidence="11 12" key="1">
    <citation type="submission" date="2016-10" db="EMBL/GenBank/DDBJ databases">
        <authorList>
            <person name="Varghese N."/>
            <person name="Submissions S."/>
        </authorList>
    </citation>
    <scope>NUCLEOTIDE SEQUENCE [LARGE SCALE GENOMIC DNA]</scope>
    <source>
        <strain evidence="6 16">WG10</strain>
        <strain evidence="7 12">WG2</strain>
        <strain evidence="8 11">WG5</strain>
    </source>
</reference>
<feature type="domain" description="HIT" evidence="4">
    <location>
        <begin position="5"/>
        <end position="114"/>
    </location>
</feature>
<evidence type="ECO:0000313" key="14">
    <source>
        <dbReference type="Proteomes" id="UP000295472"/>
    </source>
</evidence>
<evidence type="ECO:0000313" key="5">
    <source>
        <dbReference type="EMBL" id="PXV66414.1"/>
    </source>
</evidence>
<evidence type="ECO:0000256" key="2">
    <source>
        <dbReference type="PIRSR" id="PIRSR601310-3"/>
    </source>
</evidence>
<dbReference type="Pfam" id="PF01230">
    <property type="entry name" value="HIT"/>
    <property type="match status" value="1"/>
</dbReference>
<evidence type="ECO:0000313" key="16">
    <source>
        <dbReference type="Proteomes" id="UP000324896"/>
    </source>
</evidence>
<evidence type="ECO:0000259" key="4">
    <source>
        <dbReference type="PROSITE" id="PS51084"/>
    </source>
</evidence>
<dbReference type="Proteomes" id="UP000324896">
    <property type="component" value="Unassembled WGS sequence"/>
</dbReference>
<dbReference type="RefSeq" id="WP_073159154.1">
    <property type="nucleotide sequence ID" value="NZ_FMYT01000014.1"/>
</dbReference>
<evidence type="ECO:0000313" key="6">
    <source>
        <dbReference type="EMBL" id="SDC79390.1"/>
    </source>
</evidence>
<protein>
    <submittedName>
        <fullName evidence="6">Histidine triad (HIT) family protein</fullName>
    </submittedName>
</protein>
<accession>A0A1G6PGN5</accession>
<gene>
    <name evidence="9" type="ORF">BY453_11220</name>
    <name evidence="10" type="ORF">C7954_11853</name>
    <name evidence="5" type="ORF">C8C78_11153</name>
    <name evidence="6" type="ORF">SAMN04488597_11421</name>
    <name evidence="7" type="ORF">SAMN04488598_10254</name>
    <name evidence="8" type="ORF">SAMN04515652_102128</name>
</gene>
<evidence type="ECO:0000313" key="10">
    <source>
        <dbReference type="EMBL" id="TDX43007.1"/>
    </source>
</evidence>
<dbReference type="EMBL" id="SOEF01000018">
    <property type="protein sequence ID" value="TDX43007.1"/>
    <property type="molecule type" value="Genomic_DNA"/>
</dbReference>
<dbReference type="AlphaFoldDB" id="A0A1G6PGN5"/>
<dbReference type="Gene3D" id="3.30.428.10">
    <property type="entry name" value="HIT-like"/>
    <property type="match status" value="1"/>
</dbReference>
<dbReference type="EMBL" id="FMYT01000014">
    <property type="protein sequence ID" value="SDC79390.1"/>
    <property type="molecule type" value="Genomic_DNA"/>
</dbReference>
<proteinExistence type="predicted"/>
<dbReference type="Proteomes" id="UP000295758">
    <property type="component" value="Unassembled WGS sequence"/>
</dbReference>
<dbReference type="Proteomes" id="UP000199519">
    <property type="component" value="Unassembled WGS sequence"/>
</dbReference>
<dbReference type="Proteomes" id="UP000198612">
    <property type="component" value="Unassembled WGS sequence"/>
</dbReference>